<dbReference type="Proteomes" id="UP000266183">
    <property type="component" value="Chromosome"/>
</dbReference>
<proteinExistence type="predicted"/>
<evidence type="ECO:0000256" key="1">
    <source>
        <dbReference type="SAM" id="Phobius"/>
    </source>
</evidence>
<protein>
    <submittedName>
        <fullName evidence="2">Uncharacterized protein</fullName>
    </submittedName>
</protein>
<feature type="transmembrane region" description="Helical" evidence="1">
    <location>
        <begin position="7"/>
        <end position="28"/>
    </location>
</feature>
<feature type="transmembrane region" description="Helical" evidence="1">
    <location>
        <begin position="48"/>
        <end position="67"/>
    </location>
</feature>
<evidence type="ECO:0000313" key="3">
    <source>
        <dbReference type="Proteomes" id="UP000266183"/>
    </source>
</evidence>
<gene>
    <name evidence="2" type="ORF">D4L85_14950</name>
</gene>
<keyword evidence="3" id="KW-1185">Reference proteome</keyword>
<dbReference type="EMBL" id="CP032382">
    <property type="protein sequence ID" value="AYB31784.1"/>
    <property type="molecule type" value="Genomic_DNA"/>
</dbReference>
<dbReference type="KEGG" id="chk:D4L85_14950"/>
<dbReference type="RefSeq" id="WP_119755048.1">
    <property type="nucleotide sequence ID" value="NZ_CP032382.1"/>
</dbReference>
<keyword evidence="1" id="KW-0812">Transmembrane</keyword>
<reference evidence="3" key="1">
    <citation type="submission" date="2018-09" db="EMBL/GenBank/DDBJ databases">
        <title>Chryseolinea sp. KIS68-18 isolated from soil.</title>
        <authorList>
            <person name="Weon H.-Y."/>
            <person name="Kwon S.-W."/>
            <person name="Lee S.A."/>
        </authorList>
    </citation>
    <scope>NUCLEOTIDE SEQUENCE [LARGE SCALE GENOMIC DNA]</scope>
    <source>
        <strain evidence="3">KIS68-18</strain>
    </source>
</reference>
<sequence>MIILKKILGWVVIAVGSIISLISIVAFLKGLEGPSERGIHLVETIVGKGIVVIAWGAACVFIIRLGIKWTKGS</sequence>
<organism evidence="2 3">
    <name type="scientific">Chryseolinea soli</name>
    <dbReference type="NCBI Taxonomy" id="2321403"/>
    <lineage>
        <taxon>Bacteria</taxon>
        <taxon>Pseudomonadati</taxon>
        <taxon>Bacteroidota</taxon>
        <taxon>Cytophagia</taxon>
        <taxon>Cytophagales</taxon>
        <taxon>Fulvivirgaceae</taxon>
        <taxon>Chryseolinea</taxon>
    </lineage>
</organism>
<keyword evidence="1" id="KW-1133">Transmembrane helix</keyword>
<name>A0A385SLF3_9BACT</name>
<accession>A0A385SLF3</accession>
<evidence type="ECO:0000313" key="2">
    <source>
        <dbReference type="EMBL" id="AYB31784.1"/>
    </source>
</evidence>
<dbReference type="AlphaFoldDB" id="A0A385SLF3"/>
<keyword evidence="1" id="KW-0472">Membrane</keyword>